<evidence type="ECO:0000256" key="10">
    <source>
        <dbReference type="SAM" id="MobiDB-lite"/>
    </source>
</evidence>
<comment type="similarity">
    <text evidence="9">Belongs to the TatA/E family.</text>
</comment>
<dbReference type="OrthoDB" id="5245163at2"/>
<dbReference type="InterPro" id="IPR006312">
    <property type="entry name" value="TatA/E"/>
</dbReference>
<keyword evidence="5 9" id="KW-0653">Protein transport</keyword>
<gene>
    <name evidence="9" type="primary">tatA</name>
    <name evidence="11" type="ORF">EV191_107162</name>
</gene>
<keyword evidence="12" id="KW-1185">Reference proteome</keyword>
<keyword evidence="3 9" id="KW-1003">Cell membrane</keyword>
<dbReference type="Pfam" id="PF02416">
    <property type="entry name" value="TatA_B_E"/>
    <property type="match status" value="1"/>
</dbReference>
<dbReference type="Proteomes" id="UP000294911">
    <property type="component" value="Unassembled WGS sequence"/>
</dbReference>
<dbReference type="GO" id="GO:0043953">
    <property type="term" value="P:protein transport by the Tat complex"/>
    <property type="evidence" value="ECO:0007669"/>
    <property type="project" value="UniProtKB-UniRule"/>
</dbReference>
<comment type="caution">
    <text evidence="11">The sequence shown here is derived from an EMBL/GenBank/DDBJ whole genome shotgun (WGS) entry which is preliminary data.</text>
</comment>
<dbReference type="HAMAP" id="MF_00236">
    <property type="entry name" value="TatA_E"/>
    <property type="match status" value="1"/>
</dbReference>
<dbReference type="GO" id="GO:0008320">
    <property type="term" value="F:protein transmembrane transporter activity"/>
    <property type="evidence" value="ECO:0007669"/>
    <property type="project" value="UniProtKB-UniRule"/>
</dbReference>
<evidence type="ECO:0000313" key="12">
    <source>
        <dbReference type="Proteomes" id="UP000294911"/>
    </source>
</evidence>
<dbReference type="Gene3D" id="1.20.5.3310">
    <property type="match status" value="1"/>
</dbReference>
<evidence type="ECO:0000256" key="1">
    <source>
        <dbReference type="ARBA" id="ARBA00004162"/>
    </source>
</evidence>
<dbReference type="EMBL" id="SLXQ01000007">
    <property type="protein sequence ID" value="TCP50898.1"/>
    <property type="molecule type" value="Genomic_DNA"/>
</dbReference>
<dbReference type="NCBIfam" id="NF001854">
    <property type="entry name" value="PRK00575.1"/>
    <property type="match status" value="1"/>
</dbReference>
<dbReference type="PANTHER" id="PTHR42982">
    <property type="entry name" value="SEC-INDEPENDENT PROTEIN TRANSLOCASE PROTEIN TATA"/>
    <property type="match status" value="1"/>
</dbReference>
<dbReference type="PANTHER" id="PTHR42982:SF8">
    <property type="entry name" value="SEC-INDEPENDENT PROTEIN TRANSLOCASE PROTEIN TATA"/>
    <property type="match status" value="1"/>
</dbReference>
<feature type="region of interest" description="Disordered" evidence="10">
    <location>
        <begin position="41"/>
        <end position="101"/>
    </location>
</feature>
<feature type="compositionally biased region" description="Low complexity" evidence="10">
    <location>
        <begin position="55"/>
        <end position="69"/>
    </location>
</feature>
<evidence type="ECO:0000256" key="3">
    <source>
        <dbReference type="ARBA" id="ARBA00022475"/>
    </source>
</evidence>
<evidence type="ECO:0000313" key="11">
    <source>
        <dbReference type="EMBL" id="TCP50898.1"/>
    </source>
</evidence>
<accession>A0A4R2QQE5</accession>
<keyword evidence="2 9" id="KW-0813">Transport</keyword>
<comment type="function">
    <text evidence="9">Part of the twin-arginine translocation (Tat) system that transports large folded proteins containing a characteristic twin-arginine motif in their signal peptide across membranes. TatA could form the protein-conducting channel of the Tat system.</text>
</comment>
<protein>
    <recommendedName>
        <fullName evidence="9">Sec-independent protein translocase protein TatA</fullName>
    </recommendedName>
</protein>
<sequence>MGNLGALEIGLILLALVLLFGAKKLPAMARSVGQSMRIFKAETKGMRKDKDEESNATAAESTEADATSNKTSSDPQQLPPAQESKPVAEAVDNQQKQNNPS</sequence>
<name>A0A4R2QQE5_9PSEU</name>
<dbReference type="AlphaFoldDB" id="A0A4R2QQE5"/>
<evidence type="ECO:0000256" key="2">
    <source>
        <dbReference type="ARBA" id="ARBA00022448"/>
    </source>
</evidence>
<comment type="subcellular location">
    <subcellularLocation>
        <location evidence="1 9">Cell membrane</location>
        <topology evidence="1 9">Single-pass membrane protein</topology>
    </subcellularLocation>
</comment>
<evidence type="ECO:0000256" key="9">
    <source>
        <dbReference type="HAMAP-Rule" id="MF_00236"/>
    </source>
</evidence>
<evidence type="ECO:0000256" key="6">
    <source>
        <dbReference type="ARBA" id="ARBA00022989"/>
    </source>
</evidence>
<evidence type="ECO:0000256" key="5">
    <source>
        <dbReference type="ARBA" id="ARBA00022927"/>
    </source>
</evidence>
<evidence type="ECO:0000256" key="8">
    <source>
        <dbReference type="ARBA" id="ARBA00023136"/>
    </source>
</evidence>
<keyword evidence="6 9" id="KW-1133">Transmembrane helix</keyword>
<proteinExistence type="inferred from homology"/>
<keyword evidence="7 9" id="KW-0811">Translocation</keyword>
<dbReference type="GO" id="GO:0033281">
    <property type="term" value="C:TAT protein transport complex"/>
    <property type="evidence" value="ECO:0007669"/>
    <property type="project" value="UniProtKB-UniRule"/>
</dbReference>
<comment type="subunit">
    <text evidence="9">The Tat system comprises two distinct complexes: a TatABC complex, containing multiple copies of TatA, TatB and TatC subunits, and a separate TatA complex, containing only TatA subunits. Substrates initially bind to the TatABC complex, which probably triggers association of the separate TatA complex to form the active translocon.</text>
</comment>
<feature type="compositionally biased region" description="Polar residues" evidence="10">
    <location>
        <begin position="92"/>
        <end position="101"/>
    </location>
</feature>
<reference evidence="11 12" key="1">
    <citation type="submission" date="2019-03" db="EMBL/GenBank/DDBJ databases">
        <title>Genomic Encyclopedia of Type Strains, Phase IV (KMG-IV): sequencing the most valuable type-strain genomes for metagenomic binning, comparative biology and taxonomic classification.</title>
        <authorList>
            <person name="Goeker M."/>
        </authorList>
    </citation>
    <scope>NUCLEOTIDE SEQUENCE [LARGE SCALE GENOMIC DNA]</scope>
    <source>
        <strain evidence="11 12">DSM 45765</strain>
    </source>
</reference>
<organism evidence="11 12">
    <name type="scientific">Tamaricihabitans halophyticus</name>
    <dbReference type="NCBI Taxonomy" id="1262583"/>
    <lineage>
        <taxon>Bacteria</taxon>
        <taxon>Bacillati</taxon>
        <taxon>Actinomycetota</taxon>
        <taxon>Actinomycetes</taxon>
        <taxon>Pseudonocardiales</taxon>
        <taxon>Pseudonocardiaceae</taxon>
        <taxon>Tamaricihabitans</taxon>
    </lineage>
</organism>
<keyword evidence="4 9" id="KW-0812">Transmembrane</keyword>
<dbReference type="RefSeq" id="WP_132878135.1">
    <property type="nucleotide sequence ID" value="NZ_SLXQ01000007.1"/>
</dbReference>
<keyword evidence="8 9" id="KW-0472">Membrane</keyword>
<dbReference type="InterPro" id="IPR003369">
    <property type="entry name" value="TatA/B/E"/>
</dbReference>
<evidence type="ECO:0000256" key="7">
    <source>
        <dbReference type="ARBA" id="ARBA00023010"/>
    </source>
</evidence>
<feature type="compositionally biased region" description="Basic and acidic residues" evidence="10">
    <location>
        <begin position="41"/>
        <end position="53"/>
    </location>
</feature>
<evidence type="ECO:0000256" key="4">
    <source>
        <dbReference type="ARBA" id="ARBA00022692"/>
    </source>
</evidence>